<evidence type="ECO:0000256" key="1">
    <source>
        <dbReference type="ARBA" id="ARBA00006541"/>
    </source>
</evidence>
<dbReference type="Gene3D" id="1.10.1040.10">
    <property type="entry name" value="N-(1-d-carboxylethyl)-l-norvaline Dehydrogenase, domain 2"/>
    <property type="match status" value="1"/>
</dbReference>
<dbReference type="Gene3D" id="3.40.50.720">
    <property type="entry name" value="NAD(P)-binding Rossmann-like Domain"/>
    <property type="match status" value="1"/>
</dbReference>
<dbReference type="NCBIfam" id="NF002650">
    <property type="entry name" value="PRK02318.2-2"/>
    <property type="match status" value="1"/>
</dbReference>
<feature type="binding site" evidence="6">
    <location>
        <begin position="11"/>
        <end position="22"/>
    </location>
    <ligand>
        <name>NAD(+)</name>
        <dbReference type="ChEBI" id="CHEBI:57540"/>
    </ligand>
</feature>
<dbReference type="InterPro" id="IPR000669">
    <property type="entry name" value="Mannitol_DH"/>
</dbReference>
<dbReference type="InterPro" id="IPR013118">
    <property type="entry name" value="Mannitol_DH_C"/>
</dbReference>
<evidence type="ECO:0000313" key="10">
    <source>
        <dbReference type="Proteomes" id="UP001499994"/>
    </source>
</evidence>
<organism evidence="9 10">
    <name type="scientific">Gibbsiella dentisursi</name>
    <dbReference type="NCBI Taxonomy" id="796890"/>
    <lineage>
        <taxon>Bacteria</taxon>
        <taxon>Pseudomonadati</taxon>
        <taxon>Pseudomonadota</taxon>
        <taxon>Gammaproteobacteria</taxon>
        <taxon>Enterobacterales</taxon>
        <taxon>Yersiniaceae</taxon>
        <taxon>Gibbsiella</taxon>
    </lineage>
</organism>
<dbReference type="EC" id="1.1.1.17" evidence="2 6"/>
<dbReference type="InterPro" id="IPR036291">
    <property type="entry name" value="NAD(P)-bd_dom_sf"/>
</dbReference>
<dbReference type="SUPFAM" id="SSF48179">
    <property type="entry name" value="6-phosphogluconate dehydrogenase C-terminal domain-like"/>
    <property type="match status" value="1"/>
</dbReference>
<dbReference type="InterPro" id="IPR023028">
    <property type="entry name" value="Mannitol_1_phos_5_DH"/>
</dbReference>
<keyword evidence="4 6" id="KW-0560">Oxidoreductase</keyword>
<dbReference type="PROSITE" id="PS00974">
    <property type="entry name" value="MANNITOL_DHGENASE"/>
    <property type="match status" value="1"/>
</dbReference>
<dbReference type="PRINTS" id="PR00084">
    <property type="entry name" value="MTLDHDRGNASE"/>
</dbReference>
<dbReference type="Pfam" id="PF08125">
    <property type="entry name" value="Mannitol_dh_C"/>
    <property type="match status" value="1"/>
</dbReference>
<feature type="domain" description="Mannitol dehydrogenase N-terminal" evidence="7">
    <location>
        <begin position="9"/>
        <end position="205"/>
    </location>
</feature>
<dbReference type="InterPro" id="IPR023027">
    <property type="entry name" value="Mannitol_DH_CS"/>
</dbReference>
<evidence type="ECO:0000256" key="3">
    <source>
        <dbReference type="ARBA" id="ARBA00016219"/>
    </source>
</evidence>
<evidence type="ECO:0000259" key="8">
    <source>
        <dbReference type="Pfam" id="PF08125"/>
    </source>
</evidence>
<evidence type="ECO:0000256" key="2">
    <source>
        <dbReference type="ARBA" id="ARBA00012939"/>
    </source>
</evidence>
<reference evidence="10" key="1">
    <citation type="journal article" date="2019" name="Int. J. Syst. Evol. Microbiol.">
        <title>The Global Catalogue of Microorganisms (GCM) 10K type strain sequencing project: providing services to taxonomists for standard genome sequencing and annotation.</title>
        <authorList>
            <consortium name="The Broad Institute Genomics Platform"/>
            <consortium name="The Broad Institute Genome Sequencing Center for Infectious Disease"/>
            <person name="Wu L."/>
            <person name="Ma J."/>
        </authorList>
    </citation>
    <scope>NUCLEOTIDE SEQUENCE [LARGE SCALE GENOMIC DNA]</scope>
    <source>
        <strain evidence="10">JCM 17201</strain>
    </source>
</reference>
<dbReference type="PANTHER" id="PTHR30524:SF0">
    <property type="entry name" value="ALTRONATE OXIDOREDUCTASE-RELATED"/>
    <property type="match status" value="1"/>
</dbReference>
<comment type="caution">
    <text evidence="9">The sequence shown here is derived from an EMBL/GenBank/DDBJ whole genome shotgun (WGS) entry which is preliminary data.</text>
</comment>
<evidence type="ECO:0000256" key="4">
    <source>
        <dbReference type="ARBA" id="ARBA00023002"/>
    </source>
</evidence>
<dbReference type="NCBIfam" id="NF002646">
    <property type="entry name" value="PRK02318.1-2"/>
    <property type="match status" value="1"/>
</dbReference>
<dbReference type="NCBIfam" id="NF002652">
    <property type="entry name" value="PRK02318.2-5"/>
    <property type="match status" value="1"/>
</dbReference>
<dbReference type="InterPro" id="IPR013131">
    <property type="entry name" value="Mannitol_DH_N"/>
</dbReference>
<feature type="domain" description="Mannitol dehydrogenase C-terminal" evidence="8">
    <location>
        <begin position="212"/>
        <end position="389"/>
    </location>
</feature>
<dbReference type="PANTHER" id="PTHR30524">
    <property type="entry name" value="MANNITOL-1-PHOSPHATE 5-DEHYDROGENASE"/>
    <property type="match status" value="1"/>
</dbReference>
<comment type="similarity">
    <text evidence="1 6">Belongs to the mannitol dehydrogenase family.</text>
</comment>
<dbReference type="InterPro" id="IPR008927">
    <property type="entry name" value="6-PGluconate_DH-like_C_sf"/>
</dbReference>
<dbReference type="SUPFAM" id="SSF51735">
    <property type="entry name" value="NAD(P)-binding Rossmann-fold domains"/>
    <property type="match status" value="1"/>
</dbReference>
<dbReference type="HAMAP" id="MF_00196">
    <property type="entry name" value="Mannitol_dehydrog"/>
    <property type="match status" value="1"/>
</dbReference>
<dbReference type="InterPro" id="IPR013328">
    <property type="entry name" value="6PGD_dom2"/>
</dbReference>
<gene>
    <name evidence="6" type="primary">mtlD</name>
    <name evidence="9" type="ORF">GCM10022405_38390</name>
</gene>
<evidence type="ECO:0000259" key="7">
    <source>
        <dbReference type="Pfam" id="PF01232"/>
    </source>
</evidence>
<accession>A0ABP7LVN7</accession>
<evidence type="ECO:0000313" key="9">
    <source>
        <dbReference type="EMBL" id="GAA3909600.1"/>
    </source>
</evidence>
<sequence length="392" mass="42616">MMFEKAKIMKALHFGAGNIGRGFIGKLLADANVELTFADVNQAVLDELNKRGSYDVHVVGEQARVEPVNNVSAVHSASDEAAALIAQADLVTTAVGPQILDKIAGTIAKGLIKRRQQGNEAPLNIIACENMVRGTSQLKQHVFNALPVQEQAWVEQHVGFVDSAVDRIVPPAAAGTTDPLEVTVETFSEWIVDKTQFKGEPPAIAGMELTDNLMAFVERKLFTLNTGHAITAYLGQRANLPTIREAILHPDVRSVVKGAMEESGAVLIKRYGFAPEKHAAYINKILGRFENPYLHDDVERVGRQPLRKLSAGDRLIKPLLGTLEYGLPNENLIQGIAAVLHYNNEQDPQAQEMAELLARLGPQAALVQITGLPEDSEVVRKAVAAYTAMHHA</sequence>
<evidence type="ECO:0000256" key="5">
    <source>
        <dbReference type="ARBA" id="ARBA00023027"/>
    </source>
</evidence>
<dbReference type="NCBIfam" id="NF002647">
    <property type="entry name" value="PRK02318.1-3"/>
    <property type="match status" value="1"/>
</dbReference>
<keyword evidence="10" id="KW-1185">Reference proteome</keyword>
<dbReference type="Proteomes" id="UP001499994">
    <property type="component" value="Unassembled WGS sequence"/>
</dbReference>
<dbReference type="Pfam" id="PF01232">
    <property type="entry name" value="Mannitol_dh"/>
    <property type="match status" value="1"/>
</dbReference>
<protein>
    <recommendedName>
        <fullName evidence="3 6">Mannitol-1-phosphate 5-dehydrogenase</fullName>
        <ecNumber evidence="2 6">1.1.1.17</ecNumber>
    </recommendedName>
</protein>
<dbReference type="EMBL" id="BAABDG010000009">
    <property type="protein sequence ID" value="GAA3909600.1"/>
    <property type="molecule type" value="Genomic_DNA"/>
</dbReference>
<evidence type="ECO:0000256" key="6">
    <source>
        <dbReference type="HAMAP-Rule" id="MF_00196"/>
    </source>
</evidence>
<name>A0ABP7LVN7_9GAMM</name>
<comment type="catalytic activity">
    <reaction evidence="6">
        <text>D-mannitol 1-phosphate + NAD(+) = beta-D-fructose 6-phosphate + NADH + H(+)</text>
        <dbReference type="Rhea" id="RHEA:19661"/>
        <dbReference type="ChEBI" id="CHEBI:15378"/>
        <dbReference type="ChEBI" id="CHEBI:57540"/>
        <dbReference type="ChEBI" id="CHEBI:57634"/>
        <dbReference type="ChEBI" id="CHEBI:57945"/>
        <dbReference type="ChEBI" id="CHEBI:61381"/>
        <dbReference type="EC" id="1.1.1.17"/>
    </reaction>
</comment>
<proteinExistence type="inferred from homology"/>
<keyword evidence="5 6" id="KW-0520">NAD</keyword>